<evidence type="ECO:0000313" key="4">
    <source>
        <dbReference type="Proteomes" id="UP001371305"/>
    </source>
</evidence>
<dbReference type="RefSeq" id="WP_341404109.1">
    <property type="nucleotide sequence ID" value="NZ_JBBUKT010000002.1"/>
</dbReference>
<dbReference type="PANTHER" id="PTHR30290">
    <property type="entry name" value="PERIPLASMIC BINDING COMPONENT OF ABC TRANSPORTER"/>
    <property type="match status" value="1"/>
</dbReference>
<accession>A0ABU9AS28</accession>
<feature type="domain" description="Solute-binding protein family 5" evidence="2">
    <location>
        <begin position="175"/>
        <end position="556"/>
    </location>
</feature>
<evidence type="ECO:0000313" key="3">
    <source>
        <dbReference type="EMBL" id="MEK7950504.1"/>
    </source>
</evidence>
<sequence length="689" mass="80159">MKRTPVFTAVAAFAAALVLVVLPGCKKAELPPPYDNTAEREAFYKRFNAELLTKLQDQRKELEAALAGQLNDEERKEKTAALADLTRHLERPNYFEKLEEKDLPGGLEWKDGMDQPEMGSPQAKKGGTFHSYIQGFDYPPTLRPAGAEANNSFRNYHWDDMELGLTGLHLNTGAIIPAGADRWAVTDGGQTIYYHIDPEARWSDGKDVTSYDWVMSVYIYLSKYLTENFYRDWYSEQYWGIATYGPDYLCLRLSTPKPMGAAYLASFFPAQEDFYREFGPDFESRYNWRPRPTISAYEIRPEDIRKGRSISMSRVKDWWAKDRKYYKYRFNPDLLEYTLVRDENKVFEMFKRGEIDLFYPLDPIKWYEQTEIDPVFKGYIEKVTFYNGYPSISYGLYLNEHNPLLAVEDIRIGLQYATNWQKVIDFDLRGDAQRLNLLQGGYGQYSNPNIKTRPFSVEKAREAFAKAGFTTAGADGILQDAQGRRLSFSLNYTKIPRLEAYMLRLKEEAVKAGVEYKLEGMENSASFSKTQRKEHEIAFLGFQGSLPIPDYYQSMHSKEAYEPGTRKPKAMSNNLFSFADPAVDVILEANRQARTEDELRETSWKLEQIIHDRAIWVPGIDRPFYRLGNWRWVRWPDDFNVRFANDPEMGKVMWIDNDIKKETQDAMHTGRAFPEKNVVYDQYREKKTE</sequence>
<dbReference type="SUPFAM" id="SSF53850">
    <property type="entry name" value="Periplasmic binding protein-like II"/>
    <property type="match status" value="1"/>
</dbReference>
<name>A0ABU9AS28_9BACT</name>
<proteinExistence type="predicted"/>
<evidence type="ECO:0000259" key="2">
    <source>
        <dbReference type="Pfam" id="PF00496"/>
    </source>
</evidence>
<keyword evidence="1" id="KW-0732">Signal</keyword>
<reference evidence="3 4" key="1">
    <citation type="submission" date="2024-04" db="EMBL/GenBank/DDBJ databases">
        <title>Luteolibacter sp. isolated from soil.</title>
        <authorList>
            <person name="An J."/>
        </authorList>
    </citation>
    <scope>NUCLEOTIDE SEQUENCE [LARGE SCALE GENOMIC DNA]</scope>
    <source>
        <strain evidence="3 4">Y139</strain>
    </source>
</reference>
<dbReference type="Gene3D" id="3.10.105.10">
    <property type="entry name" value="Dipeptide-binding Protein, Domain 3"/>
    <property type="match status" value="1"/>
</dbReference>
<organism evidence="3 4">
    <name type="scientific">Luteolibacter soli</name>
    <dbReference type="NCBI Taxonomy" id="3135280"/>
    <lineage>
        <taxon>Bacteria</taxon>
        <taxon>Pseudomonadati</taxon>
        <taxon>Verrucomicrobiota</taxon>
        <taxon>Verrucomicrobiia</taxon>
        <taxon>Verrucomicrobiales</taxon>
        <taxon>Verrucomicrobiaceae</taxon>
        <taxon>Luteolibacter</taxon>
    </lineage>
</organism>
<dbReference type="EMBL" id="JBBUKT010000002">
    <property type="protein sequence ID" value="MEK7950504.1"/>
    <property type="molecule type" value="Genomic_DNA"/>
</dbReference>
<dbReference type="Gene3D" id="3.40.190.10">
    <property type="entry name" value="Periplasmic binding protein-like II"/>
    <property type="match status" value="1"/>
</dbReference>
<gene>
    <name evidence="3" type="ORF">WKV53_08355</name>
</gene>
<dbReference type="Proteomes" id="UP001371305">
    <property type="component" value="Unassembled WGS sequence"/>
</dbReference>
<keyword evidence="4" id="KW-1185">Reference proteome</keyword>
<dbReference type="Pfam" id="PF00496">
    <property type="entry name" value="SBP_bac_5"/>
    <property type="match status" value="1"/>
</dbReference>
<dbReference type="InterPro" id="IPR039424">
    <property type="entry name" value="SBP_5"/>
</dbReference>
<evidence type="ECO:0000256" key="1">
    <source>
        <dbReference type="ARBA" id="ARBA00022729"/>
    </source>
</evidence>
<dbReference type="PANTHER" id="PTHR30290:SF64">
    <property type="entry name" value="ABC TRANSPORTER PERIPLASMIC BINDING PROTEIN"/>
    <property type="match status" value="1"/>
</dbReference>
<dbReference type="InterPro" id="IPR000914">
    <property type="entry name" value="SBP_5_dom"/>
</dbReference>
<protein>
    <submittedName>
        <fullName evidence="3">ABC transporter substrate-binding protein</fullName>
    </submittedName>
</protein>
<comment type="caution">
    <text evidence="3">The sequence shown here is derived from an EMBL/GenBank/DDBJ whole genome shotgun (WGS) entry which is preliminary data.</text>
</comment>